<organism evidence="7 8">
    <name type="scientific">Polyangium spumosum</name>
    <dbReference type="NCBI Taxonomy" id="889282"/>
    <lineage>
        <taxon>Bacteria</taxon>
        <taxon>Pseudomonadati</taxon>
        <taxon>Myxococcota</taxon>
        <taxon>Polyangia</taxon>
        <taxon>Polyangiales</taxon>
        <taxon>Polyangiaceae</taxon>
        <taxon>Polyangium</taxon>
    </lineage>
</organism>
<dbReference type="GO" id="GO:0020037">
    <property type="term" value="F:heme binding"/>
    <property type="evidence" value="ECO:0007669"/>
    <property type="project" value="InterPro"/>
</dbReference>
<dbReference type="Pfam" id="PF06181">
    <property type="entry name" value="Urate_ox_N"/>
    <property type="match status" value="1"/>
</dbReference>
<dbReference type="EMBL" id="WJIE01000016">
    <property type="protein sequence ID" value="MRG97321.1"/>
    <property type="molecule type" value="Genomic_DNA"/>
</dbReference>
<evidence type="ECO:0000256" key="2">
    <source>
        <dbReference type="ARBA" id="ARBA00022723"/>
    </source>
</evidence>
<proteinExistence type="predicted"/>
<dbReference type="Proteomes" id="UP000440224">
    <property type="component" value="Unassembled WGS sequence"/>
</dbReference>
<evidence type="ECO:0000256" key="5">
    <source>
        <dbReference type="SAM" id="Phobius"/>
    </source>
</evidence>
<dbReference type="InterPro" id="IPR009056">
    <property type="entry name" value="Cyt_c-like_dom"/>
</dbReference>
<evidence type="ECO:0000256" key="1">
    <source>
        <dbReference type="ARBA" id="ARBA00022617"/>
    </source>
</evidence>
<feature type="domain" description="Cytochrome c" evidence="6">
    <location>
        <begin position="308"/>
        <end position="390"/>
    </location>
</feature>
<comment type="caution">
    <text evidence="7">The sequence shown here is derived from an EMBL/GenBank/DDBJ whole genome shotgun (WGS) entry which is preliminary data.</text>
</comment>
<keyword evidence="8" id="KW-1185">Reference proteome</keyword>
<feature type="transmembrane region" description="Helical" evidence="5">
    <location>
        <begin position="279"/>
        <end position="297"/>
    </location>
</feature>
<feature type="transmembrane region" description="Helical" evidence="5">
    <location>
        <begin position="226"/>
        <end position="244"/>
    </location>
</feature>
<evidence type="ECO:0000256" key="3">
    <source>
        <dbReference type="ARBA" id="ARBA00023004"/>
    </source>
</evidence>
<dbReference type="GO" id="GO:0046872">
    <property type="term" value="F:metal ion binding"/>
    <property type="evidence" value="ECO:0007669"/>
    <property type="project" value="UniProtKB-KW"/>
</dbReference>
<feature type="transmembrane region" description="Helical" evidence="5">
    <location>
        <begin position="86"/>
        <end position="103"/>
    </location>
</feature>
<keyword evidence="5" id="KW-1133">Transmembrane helix</keyword>
<accession>A0A6N7Q8W8</accession>
<name>A0A6N7Q8W8_9BACT</name>
<evidence type="ECO:0000256" key="4">
    <source>
        <dbReference type="PROSITE-ProRule" id="PRU00433"/>
    </source>
</evidence>
<dbReference type="PROSITE" id="PS51007">
    <property type="entry name" value="CYTC"/>
    <property type="match status" value="1"/>
</dbReference>
<dbReference type="AlphaFoldDB" id="A0A6N7Q8W8"/>
<gene>
    <name evidence="7" type="ORF">GF068_36150</name>
</gene>
<feature type="transmembrane region" description="Helical" evidence="5">
    <location>
        <begin position="12"/>
        <end position="33"/>
    </location>
</feature>
<dbReference type="GO" id="GO:0009055">
    <property type="term" value="F:electron transfer activity"/>
    <property type="evidence" value="ECO:0007669"/>
    <property type="project" value="InterPro"/>
</dbReference>
<dbReference type="OrthoDB" id="9787495at2"/>
<keyword evidence="3 4" id="KW-0408">Iron</keyword>
<dbReference type="SUPFAM" id="SSF46626">
    <property type="entry name" value="Cytochrome c"/>
    <property type="match status" value="1"/>
</dbReference>
<evidence type="ECO:0000313" key="7">
    <source>
        <dbReference type="EMBL" id="MRG97321.1"/>
    </source>
</evidence>
<evidence type="ECO:0000259" key="6">
    <source>
        <dbReference type="PROSITE" id="PS51007"/>
    </source>
</evidence>
<protein>
    <recommendedName>
        <fullName evidence="6">Cytochrome c domain-containing protein</fullName>
    </recommendedName>
</protein>
<evidence type="ECO:0000313" key="8">
    <source>
        <dbReference type="Proteomes" id="UP000440224"/>
    </source>
</evidence>
<feature type="transmembrane region" description="Helical" evidence="5">
    <location>
        <begin position="115"/>
        <end position="135"/>
    </location>
</feature>
<keyword evidence="5" id="KW-0812">Transmembrane</keyword>
<feature type="transmembrane region" description="Helical" evidence="5">
    <location>
        <begin position="147"/>
        <end position="166"/>
    </location>
</feature>
<dbReference type="InterPro" id="IPR010389">
    <property type="entry name" value="Urate_ox_N"/>
</dbReference>
<sequence length="391" mass="43730">MMAVFQDWIAILLRWLHLMAGIAWVGTSFYFNWFDLSVRPPKGEVLKENIRGTLDEIHGGSFYYHEQYWPKTHPERLLVHAWPAKTTLITGALLLAGIYWYGARTYLIDPSVADIGPTAAIGISVASILACWFFYNELCFFVEDNRKVMAVMAVFVALAAYGYQHVFSGRAAYIHVGAMLGTCMGLNVWTSIVPHHIAMRKQLNAGEALDLRHGDQAKRRSQHNNYFTLPVTFAMISNHFALAYNHHRAWLILWLLMAGGVSIRHYLNVLYKEDRKERPLLVVVVAAFGGAVGLSFVRPAPPPVVGPVDTATAMAIVQKRCVPCHSQKPTHPTFVAPPGGFMLDTPEQVMAKAEKVVQRTNVSRDMPLGNATAMTDEERAQLKVWIEGQGK</sequence>
<feature type="transmembrane region" description="Helical" evidence="5">
    <location>
        <begin position="250"/>
        <end position="267"/>
    </location>
</feature>
<keyword evidence="5" id="KW-0472">Membrane</keyword>
<dbReference type="InterPro" id="IPR036909">
    <property type="entry name" value="Cyt_c-like_dom_sf"/>
</dbReference>
<keyword evidence="2 4" id="KW-0479">Metal-binding</keyword>
<feature type="transmembrane region" description="Helical" evidence="5">
    <location>
        <begin position="172"/>
        <end position="193"/>
    </location>
</feature>
<reference evidence="7 8" key="1">
    <citation type="submission" date="2019-10" db="EMBL/GenBank/DDBJ databases">
        <title>A soil myxobacterium in the family Polyangiaceae.</title>
        <authorList>
            <person name="Li Y."/>
            <person name="Wang J."/>
        </authorList>
    </citation>
    <scope>NUCLEOTIDE SEQUENCE [LARGE SCALE GENOMIC DNA]</scope>
    <source>
        <strain evidence="7 8">DSM 14734</strain>
    </source>
</reference>
<dbReference type="RefSeq" id="WP_153824098.1">
    <property type="nucleotide sequence ID" value="NZ_WJIE01000016.1"/>
</dbReference>
<keyword evidence="1 4" id="KW-0349">Heme</keyword>